<sequence length="297" mass="32441">AAPIFALFSTLALCFIALRTLILVAIPFFQGNAKASRAPENLFFRTQLGHYAAALVFSNVFISLSGLVEFRWVAESGITTGMSLHPSVLMEIGNVSTAYFTVAMAIHTCNSLVLRIRQTSWLSPVVIAIGWITSFAFGLAPLKKQGLSTIYGPQGISCGVTSSHPALVFVFDALPILLGALFSVTLYSLIFLVLRGTLQIKGSIKFTLNPEERWSSVSNFEEYDRFIGAIARSLLWYPFAFITLLLPYSIASLAAVSGYNVPFGADVFAHVCCFLLGFANVVLLYNIFRVLNPVYHG</sequence>
<evidence type="ECO:0000256" key="2">
    <source>
        <dbReference type="ARBA" id="ARBA00022692"/>
    </source>
</evidence>
<dbReference type="GO" id="GO:0007189">
    <property type="term" value="P:adenylate cyclase-activating G protein-coupled receptor signaling pathway"/>
    <property type="evidence" value="ECO:0007669"/>
    <property type="project" value="TreeGrafter"/>
</dbReference>
<proteinExistence type="predicted"/>
<dbReference type="Gene3D" id="1.20.1070.10">
    <property type="entry name" value="Rhodopsin 7-helix transmembrane proteins"/>
    <property type="match status" value="1"/>
</dbReference>
<feature type="non-terminal residue" evidence="6">
    <location>
        <position position="1"/>
    </location>
</feature>
<dbReference type="PANTHER" id="PTHR23112">
    <property type="entry name" value="G PROTEIN-COUPLED RECEPTOR 157-RELATED"/>
    <property type="match status" value="1"/>
</dbReference>
<dbReference type="EMBL" id="GL945480">
    <property type="protein sequence ID" value="EGN99075.1"/>
    <property type="molecule type" value="Genomic_DNA"/>
</dbReference>
<evidence type="ECO:0000256" key="3">
    <source>
        <dbReference type="ARBA" id="ARBA00022989"/>
    </source>
</evidence>
<feature type="transmembrane region" description="Helical" evidence="5">
    <location>
        <begin position="173"/>
        <end position="194"/>
    </location>
</feature>
<evidence type="ECO:0000256" key="5">
    <source>
        <dbReference type="SAM" id="Phobius"/>
    </source>
</evidence>
<feature type="non-terminal residue" evidence="6">
    <location>
        <position position="297"/>
    </location>
</feature>
<keyword evidence="3 5" id="KW-1133">Transmembrane helix</keyword>
<dbReference type="STRING" id="936435.F8PYW2"/>
<dbReference type="GO" id="GO:0005886">
    <property type="term" value="C:plasma membrane"/>
    <property type="evidence" value="ECO:0007669"/>
    <property type="project" value="TreeGrafter"/>
</dbReference>
<feature type="transmembrane region" description="Helical" evidence="5">
    <location>
        <begin position="234"/>
        <end position="255"/>
    </location>
</feature>
<dbReference type="SUPFAM" id="SSF81321">
    <property type="entry name" value="Family A G protein-coupled receptor-like"/>
    <property type="match status" value="1"/>
</dbReference>
<dbReference type="GO" id="GO:0004930">
    <property type="term" value="F:G protein-coupled receptor activity"/>
    <property type="evidence" value="ECO:0007669"/>
    <property type="project" value="TreeGrafter"/>
</dbReference>
<dbReference type="OMA" id="CNTFREL"/>
<name>F8PYW2_SERL3</name>
<feature type="transmembrane region" description="Helical" evidence="5">
    <location>
        <begin position="50"/>
        <end position="68"/>
    </location>
</feature>
<feature type="transmembrane region" description="Helical" evidence="5">
    <location>
        <begin position="267"/>
        <end position="288"/>
    </location>
</feature>
<reference evidence="7" key="1">
    <citation type="journal article" date="2011" name="Science">
        <title>The plant cell wall-decomposing machinery underlies the functional diversity of forest fungi.</title>
        <authorList>
            <person name="Eastwood D.C."/>
            <person name="Floudas D."/>
            <person name="Binder M."/>
            <person name="Majcherczyk A."/>
            <person name="Schneider P."/>
            <person name="Aerts A."/>
            <person name="Asiegbu F.O."/>
            <person name="Baker S.E."/>
            <person name="Barry K."/>
            <person name="Bendiksby M."/>
            <person name="Blumentritt M."/>
            <person name="Coutinho P.M."/>
            <person name="Cullen D."/>
            <person name="de Vries R.P."/>
            <person name="Gathman A."/>
            <person name="Goodell B."/>
            <person name="Henrissat B."/>
            <person name="Ihrmark K."/>
            <person name="Kauserud H."/>
            <person name="Kohler A."/>
            <person name="LaButti K."/>
            <person name="Lapidus A."/>
            <person name="Lavin J.L."/>
            <person name="Lee Y.-H."/>
            <person name="Lindquist E."/>
            <person name="Lilly W."/>
            <person name="Lucas S."/>
            <person name="Morin E."/>
            <person name="Murat C."/>
            <person name="Oguiza J.A."/>
            <person name="Park J."/>
            <person name="Pisabarro A.G."/>
            <person name="Riley R."/>
            <person name="Rosling A."/>
            <person name="Salamov A."/>
            <person name="Schmidt O."/>
            <person name="Schmutz J."/>
            <person name="Skrede I."/>
            <person name="Stenlid J."/>
            <person name="Wiebenga A."/>
            <person name="Xie X."/>
            <person name="Kuees U."/>
            <person name="Hibbett D.S."/>
            <person name="Hoffmeister D."/>
            <person name="Hoegberg N."/>
            <person name="Martin F."/>
            <person name="Grigoriev I.V."/>
            <person name="Watkinson S.C."/>
        </authorList>
    </citation>
    <scope>NUCLEOTIDE SEQUENCE [LARGE SCALE GENOMIC DNA]</scope>
    <source>
        <strain evidence="7">strain S7.3</strain>
    </source>
</reference>
<evidence type="ECO:0000313" key="6">
    <source>
        <dbReference type="EMBL" id="EGN99075.1"/>
    </source>
</evidence>
<gene>
    <name evidence="6" type="ORF">SERLA73DRAFT_34026</name>
</gene>
<evidence type="ECO:0008006" key="8">
    <source>
        <dbReference type="Google" id="ProtNLM"/>
    </source>
</evidence>
<protein>
    <recommendedName>
        <fullName evidence="8">Glucose receptor Git3 N-terminal domain-containing protein</fullName>
    </recommendedName>
</protein>
<keyword evidence="7" id="KW-1185">Reference proteome</keyword>
<feature type="transmembrane region" description="Helical" evidence="5">
    <location>
        <begin position="6"/>
        <end position="29"/>
    </location>
</feature>
<dbReference type="AlphaFoldDB" id="F8PYW2"/>
<dbReference type="HOGENOM" id="CLU_085921_0_0_1"/>
<organism evidence="7">
    <name type="scientific">Serpula lacrymans var. lacrymans (strain S7.3)</name>
    <name type="common">Dry rot fungus</name>
    <dbReference type="NCBI Taxonomy" id="936435"/>
    <lineage>
        <taxon>Eukaryota</taxon>
        <taxon>Fungi</taxon>
        <taxon>Dikarya</taxon>
        <taxon>Basidiomycota</taxon>
        <taxon>Agaricomycotina</taxon>
        <taxon>Agaricomycetes</taxon>
        <taxon>Agaricomycetidae</taxon>
        <taxon>Boletales</taxon>
        <taxon>Coniophorineae</taxon>
        <taxon>Serpulaceae</taxon>
        <taxon>Serpula</taxon>
    </lineage>
</organism>
<comment type="subcellular location">
    <subcellularLocation>
        <location evidence="1">Membrane</location>
        <topology evidence="1">Multi-pass membrane protein</topology>
    </subcellularLocation>
</comment>
<evidence type="ECO:0000313" key="7">
    <source>
        <dbReference type="Proteomes" id="UP000008063"/>
    </source>
</evidence>
<dbReference type="OrthoDB" id="100006at2759"/>
<feature type="transmembrane region" description="Helical" evidence="5">
    <location>
        <begin position="121"/>
        <end position="140"/>
    </location>
</feature>
<dbReference type="InParanoid" id="F8PYW2"/>
<dbReference type="Proteomes" id="UP000008063">
    <property type="component" value="Unassembled WGS sequence"/>
</dbReference>
<feature type="transmembrane region" description="Helical" evidence="5">
    <location>
        <begin position="88"/>
        <end position="109"/>
    </location>
</feature>
<keyword evidence="4 5" id="KW-0472">Membrane</keyword>
<keyword evidence="2 5" id="KW-0812">Transmembrane</keyword>
<accession>F8PYW2</accession>
<evidence type="ECO:0000256" key="1">
    <source>
        <dbReference type="ARBA" id="ARBA00004141"/>
    </source>
</evidence>
<dbReference type="PANTHER" id="PTHR23112:SF37">
    <property type="entry name" value="G PROTEIN-COUPLED RECEPTOR GPR1"/>
    <property type="match status" value="1"/>
</dbReference>
<evidence type="ECO:0000256" key="4">
    <source>
        <dbReference type="ARBA" id="ARBA00023136"/>
    </source>
</evidence>